<dbReference type="OrthoDB" id="5594977at2759"/>
<reference evidence="2 3" key="1">
    <citation type="submission" date="2014-04" db="EMBL/GenBank/DDBJ databases">
        <authorList>
            <consortium name="DOE Joint Genome Institute"/>
            <person name="Kuo A."/>
            <person name="Tarkka M."/>
            <person name="Buscot F."/>
            <person name="Kohler A."/>
            <person name="Nagy L.G."/>
            <person name="Floudas D."/>
            <person name="Copeland A."/>
            <person name="Barry K.W."/>
            <person name="Cichocki N."/>
            <person name="Veneault-Fourrey C."/>
            <person name="LaButti K."/>
            <person name="Lindquist E.A."/>
            <person name="Lipzen A."/>
            <person name="Lundell T."/>
            <person name="Morin E."/>
            <person name="Murat C."/>
            <person name="Sun H."/>
            <person name="Tunlid A."/>
            <person name="Henrissat B."/>
            <person name="Grigoriev I.V."/>
            <person name="Hibbett D.S."/>
            <person name="Martin F."/>
            <person name="Nordberg H.P."/>
            <person name="Cantor M.N."/>
            <person name="Hua S.X."/>
        </authorList>
    </citation>
    <scope>NUCLEOTIDE SEQUENCE [LARGE SCALE GENOMIC DNA]</scope>
    <source>
        <strain evidence="2 3">F 1598</strain>
    </source>
</reference>
<name>A0A0C3G1C1_PILCF</name>
<evidence type="ECO:0008006" key="4">
    <source>
        <dbReference type="Google" id="ProtNLM"/>
    </source>
</evidence>
<sequence>MTSKSKSKQEEALQFLDDLDSLNPAAPTKTSTTSTPTTAAPGQPANEAEAAEALAFLDEITQKSSEPTRMTASHLERPTSRAGTPSLRKSTERVKVGGGSPAPSLSSSLAAAKADAASASRQDQAQSAGSTGGWGWGSVWTSASAAIQQAKTVVDEQVKNLPKNEQAKKWSEGMMEYAKNAQLEKLGADFKRVGLSTLTDILNVVAPPISEHEIIQVWLSHDMRGYEGVETLVYRALARIMEQVEGGDLILNRGEESRPKDTSSNSPRDMNAVEGYEAAYKLAQAELDQIIKNNMKPPPVQDSANPSPTTYSHVYLRIQPFMASYTLPQQAAASPEATPSPVTPAPTQSNLQFIIHLSDPWHQLVHTTVTQAVPGDWLEIWDEYDFVEDLVVEALRVGVEVVGQEYIVARMGWGKGKGKQVEETAVAEKPAES</sequence>
<proteinExistence type="predicted"/>
<dbReference type="FunCoup" id="A0A0C3G1C1">
    <property type="interactions" value="7"/>
</dbReference>
<dbReference type="PANTHER" id="PTHR28265">
    <property type="entry name" value="MAINTENANCE OF TELOMERE CAPPING PROTEIN 1"/>
    <property type="match status" value="1"/>
</dbReference>
<protein>
    <recommendedName>
        <fullName evidence="4">Maintenance of telomere capping protein 1</fullName>
    </recommendedName>
</protein>
<organism evidence="2 3">
    <name type="scientific">Piloderma croceum (strain F 1598)</name>
    <dbReference type="NCBI Taxonomy" id="765440"/>
    <lineage>
        <taxon>Eukaryota</taxon>
        <taxon>Fungi</taxon>
        <taxon>Dikarya</taxon>
        <taxon>Basidiomycota</taxon>
        <taxon>Agaricomycotina</taxon>
        <taxon>Agaricomycetes</taxon>
        <taxon>Agaricomycetidae</taxon>
        <taxon>Atheliales</taxon>
        <taxon>Atheliaceae</taxon>
        <taxon>Piloderma</taxon>
    </lineage>
</organism>
<feature type="compositionally biased region" description="Polar residues" evidence="1">
    <location>
        <begin position="62"/>
        <end position="71"/>
    </location>
</feature>
<accession>A0A0C3G1C1</accession>
<dbReference type="HOGENOM" id="CLU_034224_1_0_1"/>
<reference evidence="3" key="2">
    <citation type="submission" date="2015-01" db="EMBL/GenBank/DDBJ databases">
        <title>Evolutionary Origins and Diversification of the Mycorrhizal Mutualists.</title>
        <authorList>
            <consortium name="DOE Joint Genome Institute"/>
            <consortium name="Mycorrhizal Genomics Consortium"/>
            <person name="Kohler A."/>
            <person name="Kuo A."/>
            <person name="Nagy L.G."/>
            <person name="Floudas D."/>
            <person name="Copeland A."/>
            <person name="Barry K.W."/>
            <person name="Cichocki N."/>
            <person name="Veneault-Fourrey C."/>
            <person name="LaButti K."/>
            <person name="Lindquist E.A."/>
            <person name="Lipzen A."/>
            <person name="Lundell T."/>
            <person name="Morin E."/>
            <person name="Murat C."/>
            <person name="Riley R."/>
            <person name="Ohm R."/>
            <person name="Sun H."/>
            <person name="Tunlid A."/>
            <person name="Henrissat B."/>
            <person name="Grigoriev I.V."/>
            <person name="Hibbett D.S."/>
            <person name="Martin F."/>
        </authorList>
    </citation>
    <scope>NUCLEOTIDE SEQUENCE [LARGE SCALE GENOMIC DNA]</scope>
    <source>
        <strain evidence="3">F 1598</strain>
    </source>
</reference>
<evidence type="ECO:0000313" key="3">
    <source>
        <dbReference type="Proteomes" id="UP000054166"/>
    </source>
</evidence>
<dbReference type="Pfam" id="PF10310">
    <property type="entry name" value="DUF5427"/>
    <property type="match status" value="1"/>
</dbReference>
<feature type="region of interest" description="Disordered" evidence="1">
    <location>
        <begin position="251"/>
        <end position="270"/>
    </location>
</feature>
<dbReference type="AlphaFoldDB" id="A0A0C3G1C1"/>
<keyword evidence="3" id="KW-1185">Reference proteome</keyword>
<dbReference type="InterPro" id="IPR018814">
    <property type="entry name" value="DUF5427"/>
</dbReference>
<feature type="region of interest" description="Disordered" evidence="1">
    <location>
        <begin position="1"/>
        <end position="109"/>
    </location>
</feature>
<dbReference type="Proteomes" id="UP000054166">
    <property type="component" value="Unassembled WGS sequence"/>
</dbReference>
<evidence type="ECO:0000313" key="2">
    <source>
        <dbReference type="EMBL" id="KIM84531.1"/>
    </source>
</evidence>
<gene>
    <name evidence="2" type="ORF">PILCRDRAFT_818097</name>
</gene>
<dbReference type="PANTHER" id="PTHR28265:SF1">
    <property type="entry name" value="MAINTENANCE OF TELOMERE CAPPING PROTEIN 1"/>
    <property type="match status" value="1"/>
</dbReference>
<evidence type="ECO:0000256" key="1">
    <source>
        <dbReference type="SAM" id="MobiDB-lite"/>
    </source>
</evidence>
<dbReference type="EMBL" id="KN832987">
    <property type="protein sequence ID" value="KIM84531.1"/>
    <property type="molecule type" value="Genomic_DNA"/>
</dbReference>
<dbReference type="InParanoid" id="A0A0C3G1C1"/>
<feature type="compositionally biased region" description="Low complexity" evidence="1">
    <location>
        <begin position="24"/>
        <end position="55"/>
    </location>
</feature>
<dbReference type="STRING" id="765440.A0A0C3G1C1"/>